<evidence type="ECO:0000256" key="1">
    <source>
        <dbReference type="SAM" id="MobiDB-lite"/>
    </source>
</evidence>
<dbReference type="AlphaFoldDB" id="A0A0K1Q4W2"/>
<organism evidence="2 3">
    <name type="scientific">Labilithrix luteola</name>
    <dbReference type="NCBI Taxonomy" id="1391654"/>
    <lineage>
        <taxon>Bacteria</taxon>
        <taxon>Pseudomonadati</taxon>
        <taxon>Myxococcota</taxon>
        <taxon>Polyangia</taxon>
        <taxon>Polyangiales</taxon>
        <taxon>Labilitrichaceae</taxon>
        <taxon>Labilithrix</taxon>
    </lineage>
</organism>
<reference evidence="2 3" key="1">
    <citation type="submission" date="2015-08" db="EMBL/GenBank/DDBJ databases">
        <authorList>
            <person name="Babu N.S."/>
            <person name="Beckwith C.J."/>
            <person name="Beseler K.G."/>
            <person name="Brison A."/>
            <person name="Carone J.V."/>
            <person name="Caskin T.P."/>
            <person name="Diamond M."/>
            <person name="Durham M.E."/>
            <person name="Foxe J.M."/>
            <person name="Go M."/>
            <person name="Henderson B.A."/>
            <person name="Jones I.B."/>
            <person name="McGettigan J.A."/>
            <person name="Micheletti S.J."/>
            <person name="Nasrallah M.E."/>
            <person name="Ortiz D."/>
            <person name="Piller C.R."/>
            <person name="Privatt S.R."/>
            <person name="Schneider S.L."/>
            <person name="Sharp S."/>
            <person name="Smith T.C."/>
            <person name="Stanton J.D."/>
            <person name="Ullery H.E."/>
            <person name="Wilson R.J."/>
            <person name="Serrano M.G."/>
            <person name="Buck G."/>
            <person name="Lee V."/>
            <person name="Wang Y."/>
            <person name="Carvalho R."/>
            <person name="Voegtly L."/>
            <person name="Shi R."/>
            <person name="Duckworth R."/>
            <person name="Johnson A."/>
            <person name="Loviza R."/>
            <person name="Walstead R."/>
            <person name="Shah Z."/>
            <person name="Kiflezghi M."/>
            <person name="Wade K."/>
            <person name="Ball S.L."/>
            <person name="Bradley K.W."/>
            <person name="Asai D.J."/>
            <person name="Bowman C.A."/>
            <person name="Russell D.A."/>
            <person name="Pope W.H."/>
            <person name="Jacobs-Sera D."/>
            <person name="Hendrix R.W."/>
            <person name="Hatfull G.F."/>
        </authorList>
    </citation>
    <scope>NUCLEOTIDE SEQUENCE [LARGE SCALE GENOMIC DNA]</scope>
    <source>
        <strain evidence="2 3">DSM 27648</strain>
    </source>
</reference>
<gene>
    <name evidence="2" type="ORF">AKJ09_07412</name>
</gene>
<dbReference type="Proteomes" id="UP000064967">
    <property type="component" value="Chromosome"/>
</dbReference>
<evidence type="ECO:0000313" key="2">
    <source>
        <dbReference type="EMBL" id="AKV00749.1"/>
    </source>
</evidence>
<dbReference type="EMBL" id="CP012333">
    <property type="protein sequence ID" value="AKV00749.1"/>
    <property type="molecule type" value="Genomic_DNA"/>
</dbReference>
<accession>A0A0K1Q4W2</accession>
<keyword evidence="3" id="KW-1185">Reference proteome</keyword>
<dbReference type="STRING" id="1391654.AKJ09_07412"/>
<protein>
    <submittedName>
        <fullName evidence="2">Uncharacterized protein</fullName>
    </submittedName>
</protein>
<dbReference type="KEGG" id="llu:AKJ09_07412"/>
<feature type="compositionally biased region" description="Low complexity" evidence="1">
    <location>
        <begin position="28"/>
        <end position="40"/>
    </location>
</feature>
<feature type="compositionally biased region" description="Pro residues" evidence="1">
    <location>
        <begin position="15"/>
        <end position="27"/>
    </location>
</feature>
<sequence length="125" mass="13570">MPEGSAPLVTLPSPDLLPTPSASPHPHPSSAQSAPASLSEQLRHLERARAALDAGDGATAERLVDEYEARYRGGAFVQEAEVLRIEASLQRRNRARAERLEATFLEKFPKSPHAARVRALLDSNP</sequence>
<name>A0A0K1Q4W2_9BACT</name>
<feature type="region of interest" description="Disordered" evidence="1">
    <location>
        <begin position="1"/>
        <end position="40"/>
    </location>
</feature>
<evidence type="ECO:0000313" key="3">
    <source>
        <dbReference type="Proteomes" id="UP000064967"/>
    </source>
</evidence>
<dbReference type="Gene3D" id="1.25.40.10">
    <property type="entry name" value="Tetratricopeptide repeat domain"/>
    <property type="match status" value="1"/>
</dbReference>
<proteinExistence type="predicted"/>
<dbReference type="InterPro" id="IPR011990">
    <property type="entry name" value="TPR-like_helical_dom_sf"/>
</dbReference>